<gene>
    <name evidence="1" type="ORF">BJX66DRAFT_344055</name>
</gene>
<dbReference type="EMBL" id="JBFTWV010000180">
    <property type="protein sequence ID" value="KAL2784439.1"/>
    <property type="molecule type" value="Genomic_DNA"/>
</dbReference>
<evidence type="ECO:0000313" key="1">
    <source>
        <dbReference type="EMBL" id="KAL2784439.1"/>
    </source>
</evidence>
<dbReference type="Proteomes" id="UP001610563">
    <property type="component" value="Unassembled WGS sequence"/>
</dbReference>
<organism evidence="1 2">
    <name type="scientific">Aspergillus keveii</name>
    <dbReference type="NCBI Taxonomy" id="714993"/>
    <lineage>
        <taxon>Eukaryota</taxon>
        <taxon>Fungi</taxon>
        <taxon>Dikarya</taxon>
        <taxon>Ascomycota</taxon>
        <taxon>Pezizomycotina</taxon>
        <taxon>Eurotiomycetes</taxon>
        <taxon>Eurotiomycetidae</taxon>
        <taxon>Eurotiales</taxon>
        <taxon>Aspergillaceae</taxon>
        <taxon>Aspergillus</taxon>
        <taxon>Aspergillus subgen. Nidulantes</taxon>
    </lineage>
</organism>
<evidence type="ECO:0000313" key="2">
    <source>
        <dbReference type="Proteomes" id="UP001610563"/>
    </source>
</evidence>
<dbReference type="SUPFAM" id="SSF81383">
    <property type="entry name" value="F-box domain"/>
    <property type="match status" value="1"/>
</dbReference>
<reference evidence="1 2" key="1">
    <citation type="submission" date="2024-07" db="EMBL/GenBank/DDBJ databases">
        <title>Section-level genome sequencing and comparative genomics of Aspergillus sections Usti and Cavernicolus.</title>
        <authorList>
            <consortium name="Lawrence Berkeley National Laboratory"/>
            <person name="Nybo J.L."/>
            <person name="Vesth T.C."/>
            <person name="Theobald S."/>
            <person name="Frisvad J.C."/>
            <person name="Larsen T.O."/>
            <person name="Kjaerboelling I."/>
            <person name="Rothschild-Mancinelli K."/>
            <person name="Lyhne E.K."/>
            <person name="Kogle M.E."/>
            <person name="Barry K."/>
            <person name="Clum A."/>
            <person name="Na H."/>
            <person name="Ledsgaard L."/>
            <person name="Lin J."/>
            <person name="Lipzen A."/>
            <person name="Kuo A."/>
            <person name="Riley R."/>
            <person name="Mondo S."/>
            <person name="Labutti K."/>
            <person name="Haridas S."/>
            <person name="Pangalinan J."/>
            <person name="Salamov A.A."/>
            <person name="Simmons B.A."/>
            <person name="Magnuson J.K."/>
            <person name="Chen J."/>
            <person name="Drula E."/>
            <person name="Henrissat B."/>
            <person name="Wiebenga A."/>
            <person name="Lubbers R.J."/>
            <person name="Gomes A.C."/>
            <person name="Makela M.R."/>
            <person name="Stajich J."/>
            <person name="Grigoriev I.V."/>
            <person name="Mortensen U.H."/>
            <person name="De Vries R.P."/>
            <person name="Baker S.E."/>
            <person name="Andersen M.R."/>
        </authorList>
    </citation>
    <scope>NUCLEOTIDE SEQUENCE [LARGE SCALE GENOMIC DNA]</scope>
    <source>
        <strain evidence="1 2">CBS 209.92</strain>
    </source>
</reference>
<name>A0ABR4FMI8_9EURO</name>
<protein>
    <recommendedName>
        <fullName evidence="3">F-box domain protein</fullName>
    </recommendedName>
</protein>
<comment type="caution">
    <text evidence="1">The sequence shown here is derived from an EMBL/GenBank/DDBJ whole genome shotgun (WGS) entry which is preliminary data.</text>
</comment>
<evidence type="ECO:0008006" key="3">
    <source>
        <dbReference type="Google" id="ProtNLM"/>
    </source>
</evidence>
<dbReference type="InterPro" id="IPR036047">
    <property type="entry name" value="F-box-like_dom_sf"/>
</dbReference>
<proteinExistence type="predicted"/>
<keyword evidence="2" id="KW-1185">Reference proteome</keyword>
<sequence length="236" mass="27557">MPRNGKRKQRPWESDEPVSSRRAIVRKDPFQYLCWDCASIILSYFDVQDLARCERVDQGWRQFVHEWMGAVGFYQHFPHLPKLTASTIYITEGRVLLFKRCAVDEAQRQKWRNGSASCAREYTFPGHTFIAKEDFVVSGTDDKLHWQRLGFRSDGSLHPVSTFKYKPKGRIGSMHLHEAGYVFLEIASPVNQLSSPRDTRRVVPFSPWTYTRLSLRDISLNNQYYPSTIAIQDYRS</sequence>
<dbReference type="Gene3D" id="1.20.1280.50">
    <property type="match status" value="1"/>
</dbReference>
<accession>A0ABR4FMI8</accession>